<dbReference type="InterPro" id="IPR001000">
    <property type="entry name" value="GH10_dom"/>
</dbReference>
<dbReference type="EC" id="3.2.1.8" evidence="3"/>
<feature type="chain" id="PRO_5001771878" description="endo-1,4-beta-xylanase" evidence="10">
    <location>
        <begin position="19"/>
        <end position="296"/>
    </location>
</feature>
<protein>
    <recommendedName>
        <fullName evidence="3">endo-1,4-beta-xylanase</fullName>
        <ecNumber evidence="3">3.2.1.8</ecNumber>
    </recommendedName>
</protein>
<evidence type="ECO:0000256" key="10">
    <source>
        <dbReference type="SAM" id="SignalP"/>
    </source>
</evidence>
<dbReference type="HOGENOM" id="CLU_020161_4_0_1"/>
<gene>
    <name evidence="12" type="ORF">S7711_06682</name>
</gene>
<keyword evidence="5 10" id="KW-0732">Signal</keyword>
<accession>A0A084BB55</accession>
<dbReference type="GO" id="GO:0031176">
    <property type="term" value="F:endo-1,4-beta-xylanase activity"/>
    <property type="evidence" value="ECO:0007669"/>
    <property type="project" value="UniProtKB-EC"/>
</dbReference>
<dbReference type="Proteomes" id="UP000028045">
    <property type="component" value="Unassembled WGS sequence"/>
</dbReference>
<dbReference type="Pfam" id="PF00331">
    <property type="entry name" value="Glyco_hydro_10"/>
    <property type="match status" value="2"/>
</dbReference>
<dbReference type="PANTHER" id="PTHR31490">
    <property type="entry name" value="GLYCOSYL HYDROLASE"/>
    <property type="match status" value="1"/>
</dbReference>
<keyword evidence="13" id="KW-1185">Reference proteome</keyword>
<comment type="catalytic activity">
    <reaction evidence="1">
        <text>Endohydrolysis of (1-&gt;4)-beta-D-xylosidic linkages in xylans.</text>
        <dbReference type="EC" id="3.2.1.8"/>
    </reaction>
</comment>
<evidence type="ECO:0000256" key="6">
    <source>
        <dbReference type="ARBA" id="ARBA00022801"/>
    </source>
</evidence>
<keyword evidence="8" id="KW-0326">Glycosidase</keyword>
<proteinExistence type="inferred from homology"/>
<keyword evidence="7" id="KW-0119">Carbohydrate metabolism</keyword>
<dbReference type="OrthoDB" id="3055998at2759"/>
<sequence>MKATTLVIALLAATEAVGSSLVTGTTPLGEEAEKRDILLGSGPINPAYLDDPQFATLFAEQFNSLSPKNELQWSNMVVKGQDFTRTCCEPYYILTITDPTALRAVMMAHFEVVMRRCAGIMNSWDVVSEAIETQGGGLAETLYSNVLGPAISHMPSVSPRQAGPDAKLSINENLVESLPGKRQELRHKSPYLWRMVSQSTESPYKCMSLRALGLGVSIAGMDVHTLNDTLQTEIYGAVVDEALHAGIIDIRFWGFMDKHEYTWLSGAKPLMFDEDCNTKGSFYATHAALANFVNAL</sequence>
<evidence type="ECO:0000313" key="12">
    <source>
        <dbReference type="EMBL" id="KEY74784.1"/>
    </source>
</evidence>
<evidence type="ECO:0000259" key="11">
    <source>
        <dbReference type="PROSITE" id="PS51760"/>
    </source>
</evidence>
<dbReference type="PROSITE" id="PS51760">
    <property type="entry name" value="GH10_2"/>
    <property type="match status" value="1"/>
</dbReference>
<feature type="domain" description="GH10" evidence="11">
    <location>
        <begin position="23"/>
        <end position="288"/>
    </location>
</feature>
<dbReference type="SMART" id="SM00633">
    <property type="entry name" value="Glyco_10"/>
    <property type="match status" value="1"/>
</dbReference>
<keyword evidence="9" id="KW-0624">Polysaccharide degradation</keyword>
<evidence type="ECO:0000256" key="5">
    <source>
        <dbReference type="ARBA" id="ARBA00022729"/>
    </source>
</evidence>
<comment type="similarity">
    <text evidence="2">Belongs to the glycosyl hydrolase 10 (cellulase F) family.</text>
</comment>
<keyword evidence="6" id="KW-0378">Hydrolase</keyword>
<evidence type="ECO:0000256" key="1">
    <source>
        <dbReference type="ARBA" id="ARBA00000681"/>
    </source>
</evidence>
<dbReference type="GO" id="GO:0045493">
    <property type="term" value="P:xylan catabolic process"/>
    <property type="evidence" value="ECO:0007669"/>
    <property type="project" value="UniProtKB-KW"/>
</dbReference>
<evidence type="ECO:0000256" key="7">
    <source>
        <dbReference type="ARBA" id="ARBA00023277"/>
    </source>
</evidence>
<reference evidence="12 13" key="1">
    <citation type="journal article" date="2014" name="BMC Genomics">
        <title>Comparative genome sequencing reveals chemotype-specific gene clusters in the toxigenic black mold Stachybotrys.</title>
        <authorList>
            <person name="Semeiks J."/>
            <person name="Borek D."/>
            <person name="Otwinowski Z."/>
            <person name="Grishin N.V."/>
        </authorList>
    </citation>
    <scope>NUCLEOTIDE SEQUENCE [LARGE SCALE GENOMIC DNA]</scope>
    <source>
        <strain evidence="13">CBS 109288 / IBT 7711</strain>
    </source>
</reference>
<dbReference type="EMBL" id="KL647490">
    <property type="protein sequence ID" value="KEY74784.1"/>
    <property type="molecule type" value="Genomic_DNA"/>
</dbReference>
<evidence type="ECO:0000256" key="4">
    <source>
        <dbReference type="ARBA" id="ARBA00022651"/>
    </source>
</evidence>
<evidence type="ECO:0000256" key="9">
    <source>
        <dbReference type="ARBA" id="ARBA00023326"/>
    </source>
</evidence>
<evidence type="ECO:0000256" key="3">
    <source>
        <dbReference type="ARBA" id="ARBA00012590"/>
    </source>
</evidence>
<dbReference type="SUPFAM" id="SSF51445">
    <property type="entry name" value="(Trans)glycosidases"/>
    <property type="match status" value="1"/>
</dbReference>
<feature type="signal peptide" evidence="10">
    <location>
        <begin position="1"/>
        <end position="18"/>
    </location>
</feature>
<dbReference type="PANTHER" id="PTHR31490:SF88">
    <property type="entry name" value="BETA-XYLANASE"/>
    <property type="match status" value="1"/>
</dbReference>
<dbReference type="InterPro" id="IPR017853">
    <property type="entry name" value="GH"/>
</dbReference>
<dbReference type="InterPro" id="IPR044846">
    <property type="entry name" value="GH10"/>
</dbReference>
<dbReference type="AlphaFoldDB" id="A0A084BB55"/>
<organism evidence="12 13">
    <name type="scientific">Stachybotrys chartarum (strain CBS 109288 / IBT 7711)</name>
    <name type="common">Toxic black mold</name>
    <name type="synonym">Stilbospora chartarum</name>
    <dbReference type="NCBI Taxonomy" id="1280523"/>
    <lineage>
        <taxon>Eukaryota</taxon>
        <taxon>Fungi</taxon>
        <taxon>Dikarya</taxon>
        <taxon>Ascomycota</taxon>
        <taxon>Pezizomycotina</taxon>
        <taxon>Sordariomycetes</taxon>
        <taxon>Hypocreomycetidae</taxon>
        <taxon>Hypocreales</taxon>
        <taxon>Stachybotryaceae</taxon>
        <taxon>Stachybotrys</taxon>
    </lineage>
</organism>
<evidence type="ECO:0000313" key="13">
    <source>
        <dbReference type="Proteomes" id="UP000028045"/>
    </source>
</evidence>
<evidence type="ECO:0000256" key="8">
    <source>
        <dbReference type="ARBA" id="ARBA00023295"/>
    </source>
</evidence>
<dbReference type="Gene3D" id="3.20.20.80">
    <property type="entry name" value="Glycosidases"/>
    <property type="match status" value="2"/>
</dbReference>
<name>A0A084BB55_STACB</name>
<keyword evidence="4" id="KW-0858">Xylan degradation</keyword>
<evidence type="ECO:0000256" key="2">
    <source>
        <dbReference type="ARBA" id="ARBA00007495"/>
    </source>
</evidence>